<evidence type="ECO:0000256" key="9">
    <source>
        <dbReference type="SAM" id="Phobius"/>
    </source>
</evidence>
<feature type="transmembrane region" description="Helical" evidence="9">
    <location>
        <begin position="173"/>
        <end position="193"/>
    </location>
</feature>
<evidence type="ECO:0000256" key="5">
    <source>
        <dbReference type="ARBA" id="ARBA00022692"/>
    </source>
</evidence>
<dbReference type="GO" id="GO:0055085">
    <property type="term" value="P:transmembrane transport"/>
    <property type="evidence" value="ECO:0007669"/>
    <property type="project" value="InterPro"/>
</dbReference>
<dbReference type="GO" id="GO:0005886">
    <property type="term" value="C:plasma membrane"/>
    <property type="evidence" value="ECO:0007669"/>
    <property type="project" value="TreeGrafter"/>
</dbReference>
<evidence type="ECO:0000256" key="4">
    <source>
        <dbReference type="ARBA" id="ARBA00022643"/>
    </source>
</evidence>
<feature type="transmembrane region" description="Helical" evidence="9">
    <location>
        <begin position="36"/>
        <end position="53"/>
    </location>
</feature>
<proteinExistence type="predicted"/>
<evidence type="ECO:0000256" key="7">
    <source>
        <dbReference type="ARBA" id="ARBA00022989"/>
    </source>
</evidence>
<dbReference type="PANTHER" id="PTHR30578">
    <property type="entry name" value="ELECTRON TRANSPORT COMPLEX PROTEIN RNFD"/>
    <property type="match status" value="1"/>
</dbReference>
<evidence type="ECO:0000313" key="11">
    <source>
        <dbReference type="Proteomes" id="UP000183461"/>
    </source>
</evidence>
<keyword evidence="2" id="KW-0597">Phosphoprotein</keyword>
<name>A0A1K1M341_RUMFL</name>
<dbReference type="InterPro" id="IPR004338">
    <property type="entry name" value="NqrB/RnfD"/>
</dbReference>
<keyword evidence="4" id="KW-0288">FMN</keyword>
<accession>A0A1K1M341</accession>
<dbReference type="EMBL" id="FPIP01000001">
    <property type="protein sequence ID" value="SFW16358.1"/>
    <property type="molecule type" value="Genomic_DNA"/>
</dbReference>
<sequence length="327" mass="35871">MLKKARKERLIWLDIMLTLLTLELMSYFYYGMRSVVLAGVCVAVSVAAEFISLRIMNKKFTADDLTCTSDALILALMFPVVMDYKVAALAVLFAIIVAKNVFGGRINMIFSPAAAGYIFVLTSWGRQLLQYTEPYTKTGIFDHPTSLVKSASYIFNTTRVFSHTDFELLLGNFSGPSGSVSVLLLCVAAVVLMMRRSISAGAFIGTIFGTGFFAIVTPVLSSRTASLKYSLVLNMVLFSAIYIVSDVRIAPKRNYYAFFYGLFIGIISYVLVATGVKENAIIIVSVLFTPIALGFKNLEKKIEIAEKEHIEAVTAQNADGEGAAVHE</sequence>
<keyword evidence="5 9" id="KW-0812">Transmembrane</keyword>
<evidence type="ECO:0000256" key="3">
    <source>
        <dbReference type="ARBA" id="ARBA00022630"/>
    </source>
</evidence>
<dbReference type="PANTHER" id="PTHR30578:SF0">
    <property type="entry name" value="ION-TRANSLOCATING OXIDOREDUCTASE COMPLEX SUBUNIT D"/>
    <property type="match status" value="1"/>
</dbReference>
<protein>
    <submittedName>
        <fullName evidence="10">Na+-translocating ferredoxin:NAD+ oxidoreductase RNF, RnfD subunit</fullName>
    </submittedName>
</protein>
<evidence type="ECO:0000256" key="1">
    <source>
        <dbReference type="ARBA" id="ARBA00022448"/>
    </source>
</evidence>
<keyword evidence="6" id="KW-1278">Translocase</keyword>
<dbReference type="AlphaFoldDB" id="A0A1K1M341"/>
<keyword evidence="7 9" id="KW-1133">Transmembrane helix</keyword>
<evidence type="ECO:0000256" key="6">
    <source>
        <dbReference type="ARBA" id="ARBA00022967"/>
    </source>
</evidence>
<keyword evidence="1" id="KW-0813">Transport</keyword>
<dbReference type="Pfam" id="PF03116">
    <property type="entry name" value="NQR2_RnfD_RnfE"/>
    <property type="match status" value="1"/>
</dbReference>
<reference evidence="10 11" key="1">
    <citation type="submission" date="2016-11" db="EMBL/GenBank/DDBJ databases">
        <authorList>
            <person name="Jaros S."/>
            <person name="Januszkiewicz K."/>
            <person name="Wedrychowicz H."/>
        </authorList>
    </citation>
    <scope>NUCLEOTIDE SEQUENCE [LARGE SCALE GENOMIC DNA]</scope>
    <source>
        <strain evidence="10 11">YL228</strain>
    </source>
</reference>
<organism evidence="10 11">
    <name type="scientific">Ruminococcus flavefaciens</name>
    <dbReference type="NCBI Taxonomy" id="1265"/>
    <lineage>
        <taxon>Bacteria</taxon>
        <taxon>Bacillati</taxon>
        <taxon>Bacillota</taxon>
        <taxon>Clostridia</taxon>
        <taxon>Eubacteriales</taxon>
        <taxon>Oscillospiraceae</taxon>
        <taxon>Ruminococcus</taxon>
    </lineage>
</organism>
<feature type="transmembrane region" description="Helical" evidence="9">
    <location>
        <begin position="226"/>
        <end position="244"/>
    </location>
</feature>
<feature type="transmembrane region" description="Helical" evidence="9">
    <location>
        <begin position="256"/>
        <end position="274"/>
    </location>
</feature>
<feature type="transmembrane region" description="Helical" evidence="9">
    <location>
        <begin position="109"/>
        <end position="129"/>
    </location>
</feature>
<feature type="transmembrane region" description="Helical" evidence="9">
    <location>
        <begin position="12"/>
        <end position="30"/>
    </location>
</feature>
<feature type="transmembrane region" description="Helical" evidence="9">
    <location>
        <begin position="280"/>
        <end position="298"/>
    </location>
</feature>
<evidence type="ECO:0000256" key="2">
    <source>
        <dbReference type="ARBA" id="ARBA00022553"/>
    </source>
</evidence>
<dbReference type="Proteomes" id="UP000183461">
    <property type="component" value="Unassembled WGS sequence"/>
</dbReference>
<feature type="transmembrane region" description="Helical" evidence="9">
    <location>
        <begin position="200"/>
        <end position="220"/>
    </location>
</feature>
<evidence type="ECO:0000256" key="8">
    <source>
        <dbReference type="ARBA" id="ARBA00023136"/>
    </source>
</evidence>
<gene>
    <name evidence="10" type="ORF">SAMN02910280_0914</name>
</gene>
<keyword evidence="3" id="KW-0285">Flavoprotein</keyword>
<dbReference type="RefSeq" id="WP_072299283.1">
    <property type="nucleotide sequence ID" value="NZ_FPIP01000001.1"/>
</dbReference>
<keyword evidence="8 9" id="KW-0472">Membrane</keyword>
<evidence type="ECO:0000313" key="10">
    <source>
        <dbReference type="EMBL" id="SFW16358.1"/>
    </source>
</evidence>